<protein>
    <submittedName>
        <fullName evidence="1">Uncharacterized protein</fullName>
    </submittedName>
</protein>
<sequence length="195" mass="20233">MSVMQSKNMLDAAGLPTPMAVRTPTDGVNRPVHHSEVVALQREVTRPANTTAYIAGDAIGAAGDVKFQFDIKAAGIPSGLIVAARLIRDQTSNASVRFRAIVNDALPASLPAADNDPAPLVYANRASRRGWIDFANPISGAAAGSNCLEYAGVLSNPQGVPVDPADGVLTLVLSTLDGFAAVSGEKFVIELDLVV</sequence>
<accession>A0A290MPY4</accession>
<name>A0A290MPY4_CAUVI</name>
<evidence type="ECO:0000313" key="1">
    <source>
        <dbReference type="EMBL" id="ATC34117.1"/>
    </source>
</evidence>
<dbReference type="RefSeq" id="WP_096053467.1">
    <property type="nucleotide sequence ID" value="NZ_CP023315.3"/>
</dbReference>
<dbReference type="Proteomes" id="UP000217311">
    <property type="component" value="Chromosome"/>
</dbReference>
<evidence type="ECO:0000313" key="2">
    <source>
        <dbReference type="Proteomes" id="UP000217311"/>
    </source>
</evidence>
<dbReference type="AlphaFoldDB" id="A0A290MPY4"/>
<dbReference type="EMBL" id="CP023315">
    <property type="protein sequence ID" value="ATC34117.1"/>
    <property type="molecule type" value="Genomic_DNA"/>
</dbReference>
<proteinExistence type="predicted"/>
<gene>
    <name evidence="1" type="ORF">CA606_18255</name>
</gene>
<reference evidence="2" key="1">
    <citation type="submission" date="2017-09" db="EMBL/GenBank/DDBJ databases">
        <title>Genome evolution observed in wild isolates of Caulobacter crescentus.</title>
        <authorList>
            <person name="Ely B."/>
            <person name="Wilson K."/>
            <person name="Scott D."/>
        </authorList>
    </citation>
    <scope>NUCLEOTIDE SEQUENCE [LARGE SCALE GENOMIC DNA]</scope>
    <source>
        <strain evidence="2">CB13b1a</strain>
    </source>
</reference>
<organism evidence="1 2">
    <name type="scientific">Caulobacter vibrioides</name>
    <name type="common">Caulobacter crescentus</name>
    <dbReference type="NCBI Taxonomy" id="155892"/>
    <lineage>
        <taxon>Bacteria</taxon>
        <taxon>Pseudomonadati</taxon>
        <taxon>Pseudomonadota</taxon>
        <taxon>Alphaproteobacteria</taxon>
        <taxon>Caulobacterales</taxon>
        <taxon>Caulobacteraceae</taxon>
        <taxon>Caulobacter</taxon>
    </lineage>
</organism>